<gene>
    <name evidence="15" type="ordered locus">Acel_0022</name>
</gene>
<dbReference type="PANTHER" id="PTHR47992">
    <property type="entry name" value="PROTEIN PHOSPHATASE"/>
    <property type="match status" value="1"/>
</dbReference>
<evidence type="ECO:0000256" key="8">
    <source>
        <dbReference type="ARBA" id="ARBA00048336"/>
    </source>
</evidence>
<sequence length="421" mass="44484">MALTLRYAARSDVGLIRASNQDAVYAGPHLLAVADGMGGHAAGDVASAVAIASLAPLDEDEPPADMLGALDQAIRRANEHLRLMTEADSELEGMGTTLTALLWNGNRVALAHIGDSRAYLLRDGELTQITEDHTLVQRLIDEGQIDESEAATHPQRSVILRVLTGRPDDVADLSIREVRAGDRFLLCSDGLSGVVSKETLRETLKIPDPDEAADALIQLALRAGAPDNVTCIVCDVVDDTDQSIPSEPIIGGSVAGQTTSTNTVSDSAAARAAALRPRRQSFVKRVVVDDQPGRRWRGPVLAVALIIAVAAALFGGTWWYAQHQYYVGTADGVVVVYRGIKGDVLGLDFSSVIERTTIPVAQLPAYQRERVMDTISVPNRAAAERIVEQLRASLPSPPGAPQSAAPSPTPPATATPAAGSP</sequence>
<dbReference type="InParanoid" id="A0LQT8"/>
<evidence type="ECO:0000313" key="16">
    <source>
        <dbReference type="Proteomes" id="UP000008221"/>
    </source>
</evidence>
<evidence type="ECO:0000256" key="7">
    <source>
        <dbReference type="ARBA" id="ARBA00047761"/>
    </source>
</evidence>
<dbReference type="Proteomes" id="UP000008221">
    <property type="component" value="Chromosome"/>
</dbReference>
<comment type="catalytic activity">
    <reaction evidence="7">
        <text>O-phospho-L-seryl-[protein] + H2O = L-seryl-[protein] + phosphate</text>
        <dbReference type="Rhea" id="RHEA:20629"/>
        <dbReference type="Rhea" id="RHEA-COMP:9863"/>
        <dbReference type="Rhea" id="RHEA-COMP:11604"/>
        <dbReference type="ChEBI" id="CHEBI:15377"/>
        <dbReference type="ChEBI" id="CHEBI:29999"/>
        <dbReference type="ChEBI" id="CHEBI:43474"/>
        <dbReference type="ChEBI" id="CHEBI:83421"/>
        <dbReference type="EC" id="3.1.3.16"/>
    </reaction>
</comment>
<keyword evidence="5" id="KW-0904">Protein phosphatase</keyword>
<evidence type="ECO:0000256" key="6">
    <source>
        <dbReference type="ARBA" id="ARBA00023211"/>
    </source>
</evidence>
<reference evidence="15 16" key="1">
    <citation type="journal article" date="2009" name="Genome Res.">
        <title>Complete genome of the cellulolytic thermophile Acidothermus cellulolyticus 11B provides insights into its ecophysiological and evolutionary adaptations.</title>
        <authorList>
            <person name="Barabote R.D."/>
            <person name="Xie G."/>
            <person name="Leu D.H."/>
            <person name="Normand P."/>
            <person name="Necsulea A."/>
            <person name="Daubin V."/>
            <person name="Medigue C."/>
            <person name="Adney W.S."/>
            <person name="Xu X.C."/>
            <person name="Lapidus A."/>
            <person name="Parales R.E."/>
            <person name="Detter C."/>
            <person name="Pujic P."/>
            <person name="Bruce D."/>
            <person name="Lavire C."/>
            <person name="Challacombe J.F."/>
            <person name="Brettin T.S."/>
            <person name="Berry A.M."/>
        </authorList>
    </citation>
    <scope>NUCLEOTIDE SEQUENCE [LARGE SCALE GENOMIC DNA]</scope>
    <source>
        <strain evidence="16">ATCC 43068 / DSM 8971 / 11B</strain>
    </source>
</reference>
<dbReference type="InterPro" id="IPR001932">
    <property type="entry name" value="PPM-type_phosphatase-like_dom"/>
</dbReference>
<protein>
    <recommendedName>
        <fullName evidence="9">Serine/threonine protein phosphatase PstP</fullName>
        <ecNumber evidence="2">3.1.3.16</ecNumber>
    </recommendedName>
    <alternativeName>
        <fullName evidence="11">Mycobacterial Ser/Thr phosphatase</fullName>
    </alternativeName>
    <alternativeName>
        <fullName evidence="10">PP2C-family Ser/Thr phosphatase</fullName>
    </alternativeName>
</protein>
<keyword evidence="3" id="KW-0479">Metal-binding</keyword>
<dbReference type="GO" id="GO:0004722">
    <property type="term" value="F:protein serine/threonine phosphatase activity"/>
    <property type="evidence" value="ECO:0007669"/>
    <property type="project" value="UniProtKB-EC"/>
</dbReference>
<dbReference type="FunFam" id="3.60.40.10:FF:000002">
    <property type="entry name" value="Serine/threonine phosphatase stp"/>
    <property type="match status" value="1"/>
</dbReference>
<dbReference type="KEGG" id="ace:Acel_0022"/>
<dbReference type="SMART" id="SM00331">
    <property type="entry name" value="PP2C_SIG"/>
    <property type="match status" value="1"/>
</dbReference>
<evidence type="ECO:0000256" key="1">
    <source>
        <dbReference type="ARBA" id="ARBA00001936"/>
    </source>
</evidence>
<keyword evidence="4" id="KW-0378">Hydrolase</keyword>
<organism evidence="15 16">
    <name type="scientific">Acidothermus cellulolyticus (strain ATCC 43068 / DSM 8971 / 11B)</name>
    <dbReference type="NCBI Taxonomy" id="351607"/>
    <lineage>
        <taxon>Bacteria</taxon>
        <taxon>Bacillati</taxon>
        <taxon>Actinomycetota</taxon>
        <taxon>Actinomycetes</taxon>
        <taxon>Acidothermales</taxon>
        <taxon>Acidothermaceae</taxon>
        <taxon>Acidothermus</taxon>
    </lineage>
</organism>
<dbReference type="SUPFAM" id="SSF81606">
    <property type="entry name" value="PP2C-like"/>
    <property type="match status" value="1"/>
</dbReference>
<dbReference type="AlphaFoldDB" id="A0LQT8"/>
<feature type="domain" description="PPM-type phosphatase" evidence="14">
    <location>
        <begin position="6"/>
        <end position="236"/>
    </location>
</feature>
<evidence type="ECO:0000256" key="5">
    <source>
        <dbReference type="ARBA" id="ARBA00022912"/>
    </source>
</evidence>
<dbReference type="SMART" id="SM00332">
    <property type="entry name" value="PP2Cc"/>
    <property type="match status" value="1"/>
</dbReference>
<evidence type="ECO:0000313" key="15">
    <source>
        <dbReference type="EMBL" id="ABK51798.1"/>
    </source>
</evidence>
<dbReference type="GO" id="GO:0046872">
    <property type="term" value="F:metal ion binding"/>
    <property type="evidence" value="ECO:0007669"/>
    <property type="project" value="UniProtKB-KW"/>
</dbReference>
<dbReference type="InterPro" id="IPR036457">
    <property type="entry name" value="PPM-type-like_dom_sf"/>
</dbReference>
<dbReference type="FunCoup" id="A0LQT8">
    <property type="interactions" value="2"/>
</dbReference>
<dbReference type="RefSeq" id="WP_011718862.1">
    <property type="nucleotide sequence ID" value="NC_008578.1"/>
</dbReference>
<accession>A0LQT8</accession>
<keyword evidence="13" id="KW-1133">Transmembrane helix</keyword>
<keyword evidence="16" id="KW-1185">Reference proteome</keyword>
<evidence type="ECO:0000256" key="10">
    <source>
        <dbReference type="ARBA" id="ARBA00077741"/>
    </source>
</evidence>
<dbReference type="InterPro" id="IPR015655">
    <property type="entry name" value="PP2C"/>
</dbReference>
<evidence type="ECO:0000256" key="4">
    <source>
        <dbReference type="ARBA" id="ARBA00022801"/>
    </source>
</evidence>
<evidence type="ECO:0000256" key="3">
    <source>
        <dbReference type="ARBA" id="ARBA00022723"/>
    </source>
</evidence>
<dbReference type="CDD" id="cd00143">
    <property type="entry name" value="PP2Cc"/>
    <property type="match status" value="1"/>
</dbReference>
<dbReference type="HOGENOM" id="CLU_025431_0_0_11"/>
<keyword evidence="13" id="KW-0472">Membrane</keyword>
<proteinExistence type="predicted"/>
<evidence type="ECO:0000256" key="9">
    <source>
        <dbReference type="ARBA" id="ARBA00071184"/>
    </source>
</evidence>
<dbReference type="Pfam" id="PF13672">
    <property type="entry name" value="PP2C_2"/>
    <property type="match status" value="1"/>
</dbReference>
<comment type="catalytic activity">
    <reaction evidence="8">
        <text>O-phospho-L-threonyl-[protein] + H2O = L-threonyl-[protein] + phosphate</text>
        <dbReference type="Rhea" id="RHEA:47004"/>
        <dbReference type="Rhea" id="RHEA-COMP:11060"/>
        <dbReference type="Rhea" id="RHEA-COMP:11605"/>
        <dbReference type="ChEBI" id="CHEBI:15377"/>
        <dbReference type="ChEBI" id="CHEBI:30013"/>
        <dbReference type="ChEBI" id="CHEBI:43474"/>
        <dbReference type="ChEBI" id="CHEBI:61977"/>
        <dbReference type="EC" id="3.1.3.16"/>
    </reaction>
</comment>
<dbReference type="eggNOG" id="COG0631">
    <property type="taxonomic scope" value="Bacteria"/>
</dbReference>
<evidence type="ECO:0000256" key="11">
    <source>
        <dbReference type="ARBA" id="ARBA00079123"/>
    </source>
</evidence>
<evidence type="ECO:0000256" key="13">
    <source>
        <dbReference type="SAM" id="Phobius"/>
    </source>
</evidence>
<dbReference type="PROSITE" id="PS51746">
    <property type="entry name" value="PPM_2"/>
    <property type="match status" value="1"/>
</dbReference>
<keyword evidence="13" id="KW-0812">Transmembrane</keyword>
<dbReference type="Gene3D" id="3.60.40.10">
    <property type="entry name" value="PPM-type phosphatase domain"/>
    <property type="match status" value="1"/>
</dbReference>
<feature type="transmembrane region" description="Helical" evidence="13">
    <location>
        <begin position="300"/>
        <end position="321"/>
    </location>
</feature>
<feature type="region of interest" description="Disordered" evidence="12">
    <location>
        <begin position="392"/>
        <end position="421"/>
    </location>
</feature>
<name>A0LQT8_ACIC1</name>
<dbReference type="EC" id="3.1.3.16" evidence="2"/>
<dbReference type="STRING" id="351607.Acel_0022"/>
<evidence type="ECO:0000256" key="2">
    <source>
        <dbReference type="ARBA" id="ARBA00013081"/>
    </source>
</evidence>
<evidence type="ECO:0000256" key="12">
    <source>
        <dbReference type="SAM" id="MobiDB-lite"/>
    </source>
</evidence>
<dbReference type="EMBL" id="CP000481">
    <property type="protein sequence ID" value="ABK51798.1"/>
    <property type="molecule type" value="Genomic_DNA"/>
</dbReference>
<comment type="cofactor">
    <cofactor evidence="1">
        <name>Mn(2+)</name>
        <dbReference type="ChEBI" id="CHEBI:29035"/>
    </cofactor>
</comment>
<keyword evidence="6" id="KW-0464">Manganese</keyword>
<evidence type="ECO:0000259" key="14">
    <source>
        <dbReference type="PROSITE" id="PS51746"/>
    </source>
</evidence>